<dbReference type="Pfam" id="PF13187">
    <property type="entry name" value="Fer4_9"/>
    <property type="match status" value="1"/>
</dbReference>
<dbReference type="Gene3D" id="3.20.20.100">
    <property type="entry name" value="NADP-dependent oxidoreductase domain"/>
    <property type="match status" value="1"/>
</dbReference>
<dbReference type="PROSITE" id="PS51379">
    <property type="entry name" value="4FE4S_FER_2"/>
    <property type="match status" value="1"/>
</dbReference>
<dbReference type="Proteomes" id="UP001140258">
    <property type="component" value="Unassembled WGS sequence"/>
</dbReference>
<accession>A0ABT2EWL2</accession>
<dbReference type="Pfam" id="PF00248">
    <property type="entry name" value="Aldo_ket_red"/>
    <property type="match status" value="1"/>
</dbReference>
<dbReference type="InterPro" id="IPR036812">
    <property type="entry name" value="NAD(P)_OxRdtase_dom_sf"/>
</dbReference>
<dbReference type="RefSeq" id="WP_259051727.1">
    <property type="nucleotide sequence ID" value="NZ_JANUCQ010000002.1"/>
</dbReference>
<reference evidence="2" key="1">
    <citation type="submission" date="2022-08" db="EMBL/GenBank/DDBJ databases">
        <title>Genomic Encyclopedia of Type Strains, Phase V (KMG-V): Genome sequencing to study the core and pangenomes of soil and plant-associated prokaryotes.</title>
        <authorList>
            <person name="Whitman W."/>
        </authorList>
    </citation>
    <scope>NUCLEOTIDE SEQUENCE</scope>
    <source>
        <strain evidence="2">PS</strain>
    </source>
</reference>
<dbReference type="PANTHER" id="PTHR43312:SF2">
    <property type="entry name" value="OXIDOREDUCTASE"/>
    <property type="match status" value="1"/>
</dbReference>
<dbReference type="InterPro" id="IPR017900">
    <property type="entry name" value="4Fe4S_Fe_S_CS"/>
</dbReference>
<sequence>MYYRTVPKNGEKISILGFGAMRLPEYYGKIDEEKAEELFVYAIKNGLNFIDTAVPYHNGNSESFVGKILNKHDLRDKVKISTKLSLGSSIEGGNELKNIEDMENYLDKQLEKLKTDYIDYYLVHAITKQSWEKLKSLDVFEFLEKAKKEGKIKNTGFSTHEDYETFKKIVDAYDWDVCLIQYNYIDQNTQITKKGLEYAKSKNLGIFIMEPLRGGKLVYKVPKEVKKIMDEYRTSYDKDINSSNPVDNPVDWSFNWLWGHPEITCVLSGMNYMPHLIENVELAKNFDLEKYNIYGDSESTLKYNSFISKIAQIYDDKTKINCTDCNYCSPCTADIAISRIFELYNDKHIFEDENDNTRAYYAKLDYMKDIGGVNGVWKNASKCIECNECIEKCPQHLDIPNLLKKVALEFEGNEEYYEYKVELIKYLLNNDMIR</sequence>
<evidence type="ECO:0000259" key="1">
    <source>
        <dbReference type="PROSITE" id="PS51379"/>
    </source>
</evidence>
<comment type="caution">
    <text evidence="2">The sequence shown here is derived from an EMBL/GenBank/DDBJ whole genome shotgun (WGS) entry which is preliminary data.</text>
</comment>
<dbReference type="PANTHER" id="PTHR43312">
    <property type="entry name" value="D-THREO-ALDOSE 1-DEHYDROGENASE"/>
    <property type="match status" value="1"/>
</dbReference>
<dbReference type="InterPro" id="IPR023210">
    <property type="entry name" value="NADP_OxRdtase_dom"/>
</dbReference>
<dbReference type="InterPro" id="IPR053135">
    <property type="entry name" value="AKR2_Oxidoreductase"/>
</dbReference>
<evidence type="ECO:0000313" key="3">
    <source>
        <dbReference type="Proteomes" id="UP001140258"/>
    </source>
</evidence>
<feature type="domain" description="4Fe-4S ferredoxin-type" evidence="1">
    <location>
        <begin position="374"/>
        <end position="405"/>
    </location>
</feature>
<proteinExistence type="predicted"/>
<dbReference type="SUPFAM" id="SSF46548">
    <property type="entry name" value="alpha-helical ferredoxin"/>
    <property type="match status" value="1"/>
</dbReference>
<gene>
    <name evidence="2" type="ORF">M2325_001023</name>
</gene>
<dbReference type="EMBL" id="JANUCQ010000002">
    <property type="protein sequence ID" value="MCS3922338.1"/>
    <property type="molecule type" value="Genomic_DNA"/>
</dbReference>
<keyword evidence="3" id="KW-1185">Reference proteome</keyword>
<organism evidence="2 3">
    <name type="scientific">Methanococcus voltae PS</name>
    <dbReference type="NCBI Taxonomy" id="523842"/>
    <lineage>
        <taxon>Archaea</taxon>
        <taxon>Methanobacteriati</taxon>
        <taxon>Methanobacteriota</taxon>
        <taxon>Methanomada group</taxon>
        <taxon>Methanococci</taxon>
        <taxon>Methanococcales</taxon>
        <taxon>Methanococcaceae</taxon>
        <taxon>Methanococcus</taxon>
    </lineage>
</organism>
<dbReference type="PROSITE" id="PS00198">
    <property type="entry name" value="4FE4S_FER_1"/>
    <property type="match status" value="1"/>
</dbReference>
<dbReference type="InterPro" id="IPR020471">
    <property type="entry name" value="AKR"/>
</dbReference>
<dbReference type="SUPFAM" id="SSF51430">
    <property type="entry name" value="NAD(P)-linked oxidoreductase"/>
    <property type="match status" value="1"/>
</dbReference>
<dbReference type="InterPro" id="IPR017896">
    <property type="entry name" value="4Fe4S_Fe-S-bd"/>
</dbReference>
<dbReference type="CDD" id="cd19096">
    <property type="entry name" value="AKR_Fe-S_oxidoreductase"/>
    <property type="match status" value="1"/>
</dbReference>
<protein>
    <submittedName>
        <fullName evidence="2">Aldo/keto reductase-like oxidoreductase</fullName>
    </submittedName>
</protein>
<evidence type="ECO:0000313" key="2">
    <source>
        <dbReference type="EMBL" id="MCS3922338.1"/>
    </source>
</evidence>
<dbReference type="PRINTS" id="PR00069">
    <property type="entry name" value="ALDKETRDTASE"/>
</dbReference>
<name>A0ABT2EWL2_METVO</name>